<evidence type="ECO:0000259" key="1">
    <source>
        <dbReference type="Pfam" id="PF13966"/>
    </source>
</evidence>
<protein>
    <recommendedName>
        <fullName evidence="1">Reverse transcriptase zinc-binding domain-containing protein</fullName>
    </recommendedName>
</protein>
<organism evidence="2 3">
    <name type="scientific">Cinchona calisaya</name>
    <dbReference type="NCBI Taxonomy" id="153742"/>
    <lineage>
        <taxon>Eukaryota</taxon>
        <taxon>Viridiplantae</taxon>
        <taxon>Streptophyta</taxon>
        <taxon>Embryophyta</taxon>
        <taxon>Tracheophyta</taxon>
        <taxon>Spermatophyta</taxon>
        <taxon>Magnoliopsida</taxon>
        <taxon>eudicotyledons</taxon>
        <taxon>Gunneridae</taxon>
        <taxon>Pentapetalae</taxon>
        <taxon>asterids</taxon>
        <taxon>lamiids</taxon>
        <taxon>Gentianales</taxon>
        <taxon>Rubiaceae</taxon>
        <taxon>Cinchonoideae</taxon>
        <taxon>Cinchoneae</taxon>
        <taxon>Cinchona</taxon>
    </lineage>
</organism>
<comment type="caution">
    <text evidence="2">The sequence shown here is derived from an EMBL/GenBank/DDBJ whole genome shotgun (WGS) entry which is preliminary data.</text>
</comment>
<proteinExistence type="predicted"/>
<keyword evidence="3" id="KW-1185">Reference proteome</keyword>
<accession>A0ABD2YX58</accession>
<sequence length="161" mass="18662">MISQSNKHPQEFLVECLINKDTNSWNHILLEHLFWKDEVQLIQRIPLGDCRNQDKLIWHFTKNGNLSVGSTYHLIRDQTLNSTNTASGSHASRSLSWKRLWKLKVPRKIKVFQWKVCQNILPTTSKLKTRGINLDEVCSFCSAPEEDLKHLFVTCSMAVQS</sequence>
<evidence type="ECO:0000313" key="3">
    <source>
        <dbReference type="Proteomes" id="UP001630127"/>
    </source>
</evidence>
<gene>
    <name evidence="2" type="ORF">ACH5RR_029539</name>
</gene>
<feature type="domain" description="Reverse transcriptase zinc-binding" evidence="1">
    <location>
        <begin position="70"/>
        <end position="160"/>
    </location>
</feature>
<dbReference type="Proteomes" id="UP001630127">
    <property type="component" value="Unassembled WGS sequence"/>
</dbReference>
<dbReference type="EMBL" id="JBJUIK010000012">
    <property type="protein sequence ID" value="KAL3510138.1"/>
    <property type="molecule type" value="Genomic_DNA"/>
</dbReference>
<dbReference type="AlphaFoldDB" id="A0ABD2YX58"/>
<name>A0ABD2YX58_9GENT</name>
<evidence type="ECO:0000313" key="2">
    <source>
        <dbReference type="EMBL" id="KAL3510138.1"/>
    </source>
</evidence>
<dbReference type="InterPro" id="IPR026960">
    <property type="entry name" value="RVT-Znf"/>
</dbReference>
<reference evidence="2 3" key="1">
    <citation type="submission" date="2024-11" db="EMBL/GenBank/DDBJ databases">
        <title>A near-complete genome assembly of Cinchona calisaya.</title>
        <authorList>
            <person name="Lian D.C."/>
            <person name="Zhao X.W."/>
            <person name="Wei L."/>
        </authorList>
    </citation>
    <scope>NUCLEOTIDE SEQUENCE [LARGE SCALE GENOMIC DNA]</scope>
    <source>
        <tissue evidence="2">Nenye</tissue>
    </source>
</reference>
<dbReference type="Pfam" id="PF13966">
    <property type="entry name" value="zf-RVT"/>
    <property type="match status" value="1"/>
</dbReference>